<reference evidence="1" key="1">
    <citation type="journal article" date="2021" name="Proc. Natl. Acad. Sci. U.S.A.">
        <title>A Catalog of Tens of Thousands of Viruses from Human Metagenomes Reveals Hidden Associations with Chronic Diseases.</title>
        <authorList>
            <person name="Tisza M.J."/>
            <person name="Buck C.B."/>
        </authorList>
    </citation>
    <scope>NUCLEOTIDE SEQUENCE</scope>
    <source>
        <strain evidence="1">Ct3wi9</strain>
    </source>
</reference>
<protein>
    <submittedName>
        <fullName evidence="1">Uncharacterized protein</fullName>
    </submittedName>
</protein>
<organism evidence="1">
    <name type="scientific">Myoviridae sp. ct3wi9</name>
    <dbReference type="NCBI Taxonomy" id="2826610"/>
    <lineage>
        <taxon>Viruses</taxon>
        <taxon>Duplodnaviria</taxon>
        <taxon>Heunggongvirae</taxon>
        <taxon>Uroviricota</taxon>
        <taxon>Caudoviricetes</taxon>
    </lineage>
</organism>
<name>A0A8S5MXP5_9CAUD</name>
<dbReference type="EMBL" id="BK015006">
    <property type="protein sequence ID" value="DAD86659.1"/>
    <property type="molecule type" value="Genomic_DNA"/>
</dbReference>
<accession>A0A8S5MXP5</accession>
<proteinExistence type="predicted"/>
<sequence>MGHVIVTLSYAHSFLKRSAGSKYFLTPLLDYMK</sequence>
<evidence type="ECO:0000313" key="1">
    <source>
        <dbReference type="EMBL" id="DAD86659.1"/>
    </source>
</evidence>